<sequence>MQVCDCINLLSVAKIKDDNYNWCGCYFYIASFIRNPAENLHEDSSKIMYDFLSAMYRCRSLPCPAGRRA</sequence>
<keyword evidence="2" id="KW-1185">Reference proteome</keyword>
<evidence type="ECO:0000313" key="2">
    <source>
        <dbReference type="Proteomes" id="UP000253908"/>
    </source>
</evidence>
<evidence type="ECO:0000313" key="1">
    <source>
        <dbReference type="EMBL" id="AXI10003.1"/>
    </source>
</evidence>
<dbReference type="AlphaFoldDB" id="A0A345PJ23"/>
<dbReference type="Proteomes" id="UP000253908">
    <property type="component" value="Chromosome"/>
</dbReference>
<protein>
    <submittedName>
        <fullName evidence="1">Uncharacterized protein</fullName>
    </submittedName>
</protein>
<reference evidence="2" key="1">
    <citation type="submission" date="2017-11" db="EMBL/GenBank/DDBJ databases">
        <authorList>
            <person name="Zhu W."/>
        </authorList>
    </citation>
    <scope>NUCLEOTIDE SEQUENCE [LARGE SCALE GENOMIC DNA]</scope>
    <source>
        <strain evidence="2">160</strain>
    </source>
</reference>
<dbReference type="EMBL" id="CP024848">
    <property type="protein sequence ID" value="AXI10003.1"/>
    <property type="molecule type" value="Genomic_DNA"/>
</dbReference>
<name>A0A345PJ23_9BACI</name>
<organism evidence="1 2">
    <name type="scientific">Oceanobacillus zhaokaii</name>
    <dbReference type="NCBI Taxonomy" id="2052660"/>
    <lineage>
        <taxon>Bacteria</taxon>
        <taxon>Bacillati</taxon>
        <taxon>Bacillota</taxon>
        <taxon>Bacilli</taxon>
        <taxon>Bacillales</taxon>
        <taxon>Bacillaceae</taxon>
        <taxon>Oceanobacillus</taxon>
    </lineage>
</organism>
<accession>A0A345PJ23</accession>
<dbReference type="KEGG" id="ocn:CUC15_14180"/>
<gene>
    <name evidence="1" type="ORF">CUC15_14180</name>
</gene>
<proteinExistence type="predicted"/>